<dbReference type="InterPro" id="IPR027482">
    <property type="entry name" value="Sec1-like_dom2"/>
</dbReference>
<dbReference type="Gene3D" id="3.40.50.1910">
    <property type="match status" value="1"/>
</dbReference>
<evidence type="ECO:0000256" key="1">
    <source>
        <dbReference type="ARBA" id="ARBA00009884"/>
    </source>
</evidence>
<dbReference type="InterPro" id="IPR001619">
    <property type="entry name" value="Sec1-like"/>
</dbReference>
<dbReference type="InterPro" id="IPR043155">
    <property type="entry name" value="VPS33_dom3b"/>
</dbReference>
<evidence type="ECO:0000313" key="3">
    <source>
        <dbReference type="RefSeq" id="XP_013788624.1"/>
    </source>
</evidence>
<protein>
    <submittedName>
        <fullName evidence="3">Vacuolar protein sorting-associated protein 33A-like</fullName>
    </submittedName>
</protein>
<evidence type="ECO:0000313" key="2">
    <source>
        <dbReference type="Proteomes" id="UP000694941"/>
    </source>
</evidence>
<dbReference type="InterPro" id="IPR043154">
    <property type="entry name" value="Sec-1-like_dom1"/>
</dbReference>
<reference evidence="3" key="1">
    <citation type="submission" date="2025-08" db="UniProtKB">
        <authorList>
            <consortium name="RefSeq"/>
        </authorList>
    </citation>
    <scope>IDENTIFICATION</scope>
    <source>
        <tissue evidence="3">Muscle</tissue>
    </source>
</reference>
<organism evidence="2 3">
    <name type="scientific">Limulus polyphemus</name>
    <name type="common">Atlantic horseshoe crab</name>
    <dbReference type="NCBI Taxonomy" id="6850"/>
    <lineage>
        <taxon>Eukaryota</taxon>
        <taxon>Metazoa</taxon>
        <taxon>Ecdysozoa</taxon>
        <taxon>Arthropoda</taxon>
        <taxon>Chelicerata</taxon>
        <taxon>Merostomata</taxon>
        <taxon>Xiphosura</taxon>
        <taxon>Limulidae</taxon>
        <taxon>Limulus</taxon>
    </lineage>
</organism>
<dbReference type="RefSeq" id="XP_013788624.1">
    <property type="nucleotide sequence ID" value="XM_013933170.2"/>
</dbReference>
<dbReference type="Gene3D" id="3.40.50.2060">
    <property type="match status" value="1"/>
</dbReference>
<proteinExistence type="inferred from homology"/>
<dbReference type="SUPFAM" id="SSF56815">
    <property type="entry name" value="Sec1/munc18-like (SM) proteins"/>
    <property type="match status" value="1"/>
</dbReference>
<sequence length="437" mass="49663">MASHLSSGRVDIGQLREVGRRELLECLDKCIGTKALVWDEQLTGPFGLIAEYVLLKEHDVISMCPLRQGRLPSSDVQNIIFLVRPNLNLMDMVADCTLKEEEQRGPKKEFHIFFVPRRTLLCEKKLEERGVYGTFTDVDECALELFPVDNDVLSMELDFSFKEWIIENDMTSLYHAARALMRLQALYGFIPSICGKGKGAKLVFELMTRMRRELSDNEPQITPQIDSLVLLDRSVDLLSPLATQLTYEGLLDELYGIHNNVIKLPPEKFTKSSEGGPQEIATEPAKFLLNSAEELFAELRDKNFNAVGGLLSKKAKLLSAQFEERHGAKTIGEIKQFVDRLPHMQASKKSLATHTSMAELIKEVTDTEAFLEALQVEQEFMNGIETDKANPYIEECIARQEPIIKVLRLICMQSVTNNGLKSKLLEYYKREILQVQY</sequence>
<comment type="similarity">
    <text evidence="1">Belongs to the STXBP/unc-18/SEC1 family.</text>
</comment>
<dbReference type="PANTHER" id="PTHR11679">
    <property type="entry name" value="VESICLE PROTEIN SORTING-ASSOCIATED"/>
    <property type="match status" value="1"/>
</dbReference>
<dbReference type="Proteomes" id="UP000694941">
    <property type="component" value="Unplaced"/>
</dbReference>
<accession>A0ABM1BU02</accession>
<dbReference type="GeneID" id="106472515"/>
<dbReference type="InterPro" id="IPR036045">
    <property type="entry name" value="Sec1-like_sf"/>
</dbReference>
<dbReference type="Pfam" id="PF00995">
    <property type="entry name" value="Sec1"/>
    <property type="match status" value="1"/>
</dbReference>
<gene>
    <name evidence="3" type="primary">LOC106472515</name>
</gene>
<dbReference type="Gene3D" id="1.25.40.850">
    <property type="match status" value="1"/>
</dbReference>
<keyword evidence="2" id="KW-1185">Reference proteome</keyword>
<name>A0ABM1BU02_LIMPO</name>